<gene>
    <name evidence="2" type="ORF">HELGO_WM12202</name>
</gene>
<keyword evidence="1" id="KW-1133">Transmembrane helix</keyword>
<feature type="transmembrane region" description="Helical" evidence="1">
    <location>
        <begin position="309"/>
        <end position="329"/>
    </location>
</feature>
<evidence type="ECO:0008006" key="3">
    <source>
        <dbReference type="Google" id="ProtNLM"/>
    </source>
</evidence>
<dbReference type="PANTHER" id="PTHR30188">
    <property type="entry name" value="ABC TRANSPORTER PERMEASE PROTEIN-RELATED"/>
    <property type="match status" value="1"/>
</dbReference>
<accession>A0A6S6SE57</accession>
<comment type="similarity">
    <text evidence="1">Belongs to the MlaE permease family.</text>
</comment>
<evidence type="ECO:0000256" key="1">
    <source>
        <dbReference type="RuleBase" id="RU362044"/>
    </source>
</evidence>
<dbReference type="GO" id="GO:0005548">
    <property type="term" value="F:phospholipid transporter activity"/>
    <property type="evidence" value="ECO:0007669"/>
    <property type="project" value="TreeGrafter"/>
</dbReference>
<keyword evidence="1" id="KW-0472">Membrane</keyword>
<organism evidence="2">
    <name type="scientific">uncultured Thiotrichaceae bacterium</name>
    <dbReference type="NCBI Taxonomy" id="298394"/>
    <lineage>
        <taxon>Bacteria</taxon>
        <taxon>Pseudomonadati</taxon>
        <taxon>Pseudomonadota</taxon>
        <taxon>Gammaproteobacteria</taxon>
        <taxon>Thiotrichales</taxon>
        <taxon>Thiotrichaceae</taxon>
        <taxon>environmental samples</taxon>
    </lineage>
</organism>
<feature type="transmembrane region" description="Helical" evidence="1">
    <location>
        <begin position="242"/>
        <end position="269"/>
    </location>
</feature>
<feature type="transmembrane region" description="Helical" evidence="1">
    <location>
        <begin position="349"/>
        <end position="370"/>
    </location>
</feature>
<proteinExistence type="inferred from homology"/>
<dbReference type="InterPro" id="IPR036513">
    <property type="entry name" value="STAS_dom_sf"/>
</dbReference>
<dbReference type="EMBL" id="CACVAY010000030">
    <property type="protein sequence ID" value="CAA6806664.1"/>
    <property type="molecule type" value="Genomic_DNA"/>
</dbReference>
<dbReference type="GO" id="GO:0043190">
    <property type="term" value="C:ATP-binding cassette (ABC) transporter complex"/>
    <property type="evidence" value="ECO:0007669"/>
    <property type="project" value="InterPro"/>
</dbReference>
<feature type="transmembrane region" description="Helical" evidence="1">
    <location>
        <begin position="275"/>
        <end position="297"/>
    </location>
</feature>
<dbReference type="InterPro" id="IPR030802">
    <property type="entry name" value="Permease_MalE"/>
</dbReference>
<keyword evidence="1" id="KW-1003">Cell membrane</keyword>
<feature type="transmembrane region" description="Helical" evidence="1">
    <location>
        <begin position="159"/>
        <end position="181"/>
    </location>
</feature>
<keyword evidence="1" id="KW-0997">Cell inner membrane</keyword>
<dbReference type="Pfam" id="PF02405">
    <property type="entry name" value="MlaE"/>
    <property type="match status" value="1"/>
</dbReference>
<sequence>MIDLKLQQDGKQLTLILLGEWVQAASLDIHRLLNSVEAGELECIHIDASQVSHLDISASWFVFKQADVWRENQIEVSCENFHKDYFSYFEDMRAQQGLLHAPSFLEQCTVTIKKVGFNVSELYREIVSVITFFGHTLAVLGEGLTHPQRLRVPSIFHHVFITGISALPIIAMLAVLISIVFTYQGGTELRNLGASIYTVDLVAASILRELGVLLTALMVAGRSSSAFAAEIGIMKTNQEIDALEVAGLNPYAILVVPRMVALVIALPLLTLLADILSLIGAALISDWSLGISLSQFASRLQQNIELHTFLAGIIKAPFFAVVIAVLGTWNGMQVTGSAESLGHHTTAAVVQSIFMVLFLDAVFSILYYNIGF</sequence>
<dbReference type="PANTHER" id="PTHR30188:SF3">
    <property type="entry name" value="ABC TRANSPORTER PERMEASE"/>
    <property type="match status" value="1"/>
</dbReference>
<keyword evidence="1" id="KW-0812">Transmembrane</keyword>
<protein>
    <recommendedName>
        <fullName evidence="3">Intermembrane phospholipid transport system permease protein MlaE</fullName>
    </recommendedName>
</protein>
<evidence type="ECO:0000313" key="2">
    <source>
        <dbReference type="EMBL" id="CAA6806664.1"/>
    </source>
</evidence>
<dbReference type="AlphaFoldDB" id="A0A6S6SE57"/>
<comment type="subcellular location">
    <subcellularLocation>
        <location evidence="1">Cell inner membrane</location>
        <topology evidence="1">Multi-pass membrane protein</topology>
    </subcellularLocation>
</comment>
<name>A0A6S6SE57_9GAMM</name>
<dbReference type="SUPFAM" id="SSF52091">
    <property type="entry name" value="SpoIIaa-like"/>
    <property type="match status" value="1"/>
</dbReference>
<reference evidence="2" key="1">
    <citation type="submission" date="2020-01" db="EMBL/GenBank/DDBJ databases">
        <authorList>
            <person name="Meier V. D."/>
            <person name="Meier V D."/>
        </authorList>
    </citation>
    <scope>NUCLEOTIDE SEQUENCE</scope>
    <source>
        <strain evidence="2">HLG_WM_MAG_07</strain>
    </source>
</reference>
<dbReference type="NCBIfam" id="TIGR00056">
    <property type="entry name" value="MlaE family lipid ABC transporter permease subunit"/>
    <property type="match status" value="1"/>
</dbReference>
<dbReference type="InterPro" id="IPR003453">
    <property type="entry name" value="ABC_MlaE_roteobac"/>
</dbReference>